<keyword evidence="7" id="KW-0333">Golgi apparatus</keyword>
<comment type="similarity">
    <text evidence="2">Belongs to the glycosyl hydrolase 99 family.</text>
</comment>
<dbReference type="Proteomes" id="UP000015101">
    <property type="component" value="Unassembled WGS sequence"/>
</dbReference>
<dbReference type="KEGG" id="hro:HELRODRAFT_132254"/>
<gene>
    <name evidence="10" type="primary">20196175</name>
    <name evidence="9" type="ORF">HELRODRAFT_132254</name>
</gene>
<keyword evidence="11" id="KW-1185">Reference proteome</keyword>
<dbReference type="CTD" id="20196175"/>
<dbReference type="GO" id="GO:0004559">
    <property type="term" value="F:alpha-mannosidase activity"/>
    <property type="evidence" value="ECO:0000318"/>
    <property type="project" value="GO_Central"/>
</dbReference>
<evidence type="ECO:0008006" key="12">
    <source>
        <dbReference type="Google" id="ProtNLM"/>
    </source>
</evidence>
<dbReference type="GO" id="GO:0000139">
    <property type="term" value="C:Golgi membrane"/>
    <property type="evidence" value="ECO:0007669"/>
    <property type="project" value="UniProtKB-SubCell"/>
</dbReference>
<evidence type="ECO:0000256" key="1">
    <source>
        <dbReference type="ARBA" id="ARBA00004323"/>
    </source>
</evidence>
<dbReference type="PANTHER" id="PTHR13572:SF4">
    <property type="entry name" value="RE57134P"/>
    <property type="match status" value="1"/>
</dbReference>
<dbReference type="FunCoup" id="T1EHX5">
    <property type="interactions" value="212"/>
</dbReference>
<comment type="subcellular location">
    <subcellularLocation>
        <location evidence="1">Golgi apparatus membrane</location>
        <topology evidence="1">Single-pass type II membrane protein</topology>
    </subcellularLocation>
</comment>
<dbReference type="eggNOG" id="ENOG502QPJV">
    <property type="taxonomic scope" value="Eukaryota"/>
</dbReference>
<dbReference type="HOGENOM" id="CLU_042710_1_1_1"/>
<dbReference type="Pfam" id="PF16317">
    <property type="entry name" value="Glyco_hydro_99"/>
    <property type="match status" value="1"/>
</dbReference>
<dbReference type="STRING" id="6412.T1EHX5"/>
<evidence type="ECO:0000256" key="3">
    <source>
        <dbReference type="ARBA" id="ARBA00022692"/>
    </source>
</evidence>
<dbReference type="CDD" id="cd11574">
    <property type="entry name" value="GH99"/>
    <property type="match status" value="1"/>
</dbReference>
<evidence type="ECO:0000256" key="8">
    <source>
        <dbReference type="ARBA" id="ARBA00023136"/>
    </source>
</evidence>
<dbReference type="InParanoid" id="T1EHX5"/>
<proteinExistence type="inferred from homology"/>
<reference evidence="9 11" key="2">
    <citation type="journal article" date="2013" name="Nature">
        <title>Insights into bilaterian evolution from three spiralian genomes.</title>
        <authorList>
            <person name="Simakov O."/>
            <person name="Marletaz F."/>
            <person name="Cho S.J."/>
            <person name="Edsinger-Gonzales E."/>
            <person name="Havlak P."/>
            <person name="Hellsten U."/>
            <person name="Kuo D.H."/>
            <person name="Larsson T."/>
            <person name="Lv J."/>
            <person name="Arendt D."/>
            <person name="Savage R."/>
            <person name="Osoegawa K."/>
            <person name="de Jong P."/>
            <person name="Grimwood J."/>
            <person name="Chapman J.A."/>
            <person name="Shapiro H."/>
            <person name="Aerts A."/>
            <person name="Otillar R.P."/>
            <person name="Terry A.Y."/>
            <person name="Boore J.L."/>
            <person name="Grigoriev I.V."/>
            <person name="Lindberg D.R."/>
            <person name="Seaver E.C."/>
            <person name="Weisblat D.A."/>
            <person name="Putnam N.H."/>
            <person name="Rokhsar D.S."/>
        </authorList>
    </citation>
    <scope>NUCLEOTIDE SEQUENCE</scope>
</reference>
<evidence type="ECO:0000313" key="9">
    <source>
        <dbReference type="EMBL" id="ESO01880.1"/>
    </source>
</evidence>
<evidence type="ECO:0000256" key="2">
    <source>
        <dbReference type="ARBA" id="ARBA00009559"/>
    </source>
</evidence>
<keyword evidence="6" id="KW-1133">Transmembrane helix</keyword>
<evidence type="ECO:0000256" key="6">
    <source>
        <dbReference type="ARBA" id="ARBA00022989"/>
    </source>
</evidence>
<dbReference type="EnsemblMetazoa" id="HelroT132254">
    <property type="protein sequence ID" value="HelroP132254"/>
    <property type="gene ID" value="HelroG132254"/>
</dbReference>
<dbReference type="RefSeq" id="XP_009019288.1">
    <property type="nucleotide sequence ID" value="XM_009021040.1"/>
</dbReference>
<keyword evidence="4" id="KW-0378">Hydrolase</keyword>
<dbReference type="Gene3D" id="3.20.20.80">
    <property type="entry name" value="Glycosidases"/>
    <property type="match status" value="1"/>
</dbReference>
<evidence type="ECO:0000256" key="4">
    <source>
        <dbReference type="ARBA" id="ARBA00022801"/>
    </source>
</evidence>
<keyword evidence="5" id="KW-0735">Signal-anchor</keyword>
<organism evidence="10 11">
    <name type="scientific">Helobdella robusta</name>
    <name type="common">Californian leech</name>
    <dbReference type="NCBI Taxonomy" id="6412"/>
    <lineage>
        <taxon>Eukaryota</taxon>
        <taxon>Metazoa</taxon>
        <taxon>Spiralia</taxon>
        <taxon>Lophotrochozoa</taxon>
        <taxon>Annelida</taxon>
        <taxon>Clitellata</taxon>
        <taxon>Hirudinea</taxon>
        <taxon>Rhynchobdellida</taxon>
        <taxon>Glossiphoniidae</taxon>
        <taxon>Helobdella</taxon>
    </lineage>
</organism>
<keyword evidence="3" id="KW-0812">Transmembrane</keyword>
<name>T1EHX5_HELRO</name>
<evidence type="ECO:0000256" key="7">
    <source>
        <dbReference type="ARBA" id="ARBA00023034"/>
    </source>
</evidence>
<dbReference type="GeneID" id="20196175"/>
<dbReference type="EMBL" id="AMQM01000743">
    <property type="status" value="NOT_ANNOTATED_CDS"/>
    <property type="molecule type" value="Genomic_DNA"/>
</dbReference>
<dbReference type="AlphaFoldDB" id="T1EHX5"/>
<dbReference type="OMA" id="GFLDYNP"/>
<keyword evidence="8" id="KW-0472">Membrane</keyword>
<sequence length="373" mass="43505">PSILNDLIIKKITTPNYNFHVFYYAWYGNPVVNGKYLHWNHRILPKWNAANVSLFNVRHQPPDDIGSTFFPKLGLYSSKAVDIINNHMKQIRNANIGVLALSWYPPGTHDDEGEDMDDLVTNILDHAQLFQLKVCFHIEPFKGRDEKTMRKNIKYIIDKYGSHPAFYRMLHKKSGQHLPIFYVYDSYLIDVKQWKRLLHPRYGGNSTDNISVRGTQYDAIFIGLIVERNHLYSLRDGGFDGYYTYFGSDGFSFGSSLSNWMFLAGQQSELQMFFIPSVAPGYNDEKVRPWNNINTKSRLDGKYYENAFSNAYKSLAEVVSITSFNEWHEGTQIEEAVPNRNNSNFRYLDYSPHDSSYYLAITRKWIDLFSKRK</sequence>
<protein>
    <recommendedName>
        <fullName evidence="12">Mannosidase endo-alpha</fullName>
    </recommendedName>
</protein>
<evidence type="ECO:0000313" key="11">
    <source>
        <dbReference type="Proteomes" id="UP000015101"/>
    </source>
</evidence>
<evidence type="ECO:0000313" key="10">
    <source>
        <dbReference type="EnsemblMetazoa" id="HelroP132254"/>
    </source>
</evidence>
<dbReference type="EMBL" id="KB096742">
    <property type="protein sequence ID" value="ESO01880.1"/>
    <property type="molecule type" value="Genomic_DNA"/>
</dbReference>
<dbReference type="InterPro" id="IPR026071">
    <property type="entry name" value="Glyco_Hydrolase_99"/>
</dbReference>
<evidence type="ECO:0000256" key="5">
    <source>
        <dbReference type="ARBA" id="ARBA00022968"/>
    </source>
</evidence>
<dbReference type="PANTHER" id="PTHR13572">
    <property type="entry name" value="ENDO-ALPHA-1,2-MANNOSIDASE"/>
    <property type="match status" value="1"/>
</dbReference>
<reference evidence="10" key="3">
    <citation type="submission" date="2015-06" db="UniProtKB">
        <authorList>
            <consortium name="EnsemblMetazoa"/>
        </authorList>
    </citation>
    <scope>IDENTIFICATION</scope>
</reference>
<dbReference type="OrthoDB" id="406152at2759"/>
<accession>T1EHX5</accession>
<reference evidence="11" key="1">
    <citation type="submission" date="2012-12" db="EMBL/GenBank/DDBJ databases">
        <authorList>
            <person name="Hellsten U."/>
            <person name="Grimwood J."/>
            <person name="Chapman J.A."/>
            <person name="Shapiro H."/>
            <person name="Aerts A."/>
            <person name="Otillar R.P."/>
            <person name="Terry A.Y."/>
            <person name="Boore J.L."/>
            <person name="Simakov O."/>
            <person name="Marletaz F."/>
            <person name="Cho S.-J."/>
            <person name="Edsinger-Gonzales E."/>
            <person name="Havlak P."/>
            <person name="Kuo D.-H."/>
            <person name="Larsson T."/>
            <person name="Lv J."/>
            <person name="Arendt D."/>
            <person name="Savage R."/>
            <person name="Osoegawa K."/>
            <person name="de Jong P."/>
            <person name="Lindberg D.R."/>
            <person name="Seaver E.C."/>
            <person name="Weisblat D.A."/>
            <person name="Putnam N.H."/>
            <person name="Grigoriev I.V."/>
            <person name="Rokhsar D.S."/>
        </authorList>
    </citation>
    <scope>NUCLEOTIDE SEQUENCE</scope>
</reference>
<dbReference type="FunFam" id="3.20.20.80:FF:000019">
    <property type="entry name" value="glycoprotein endo-alpha-1,2-mannosidase"/>
    <property type="match status" value="1"/>
</dbReference>